<feature type="coiled-coil region" evidence="1">
    <location>
        <begin position="9"/>
        <end position="36"/>
    </location>
</feature>
<feature type="compositionally biased region" description="Basic and acidic residues" evidence="2">
    <location>
        <begin position="42"/>
        <end position="53"/>
    </location>
</feature>
<dbReference type="EMBL" id="JAUUIA010001275">
    <property type="protein sequence ID" value="MDP0971818.1"/>
    <property type="molecule type" value="Genomic_DNA"/>
</dbReference>
<accession>A0AAW8ARK3</accession>
<evidence type="ECO:0000313" key="3">
    <source>
        <dbReference type="EMBL" id="MDP0971818.1"/>
    </source>
</evidence>
<protein>
    <submittedName>
        <fullName evidence="3">Uncharacterized protein</fullName>
    </submittedName>
</protein>
<dbReference type="Proteomes" id="UP001244490">
    <property type="component" value="Unassembled WGS sequence"/>
</dbReference>
<evidence type="ECO:0000313" key="4">
    <source>
        <dbReference type="Proteomes" id="UP001244490"/>
    </source>
</evidence>
<feature type="non-terminal residue" evidence="3">
    <location>
        <position position="72"/>
    </location>
</feature>
<reference evidence="3" key="1">
    <citation type="submission" date="2023-07" db="EMBL/GenBank/DDBJ databases">
        <authorList>
            <person name="Peng Z."/>
        </authorList>
    </citation>
    <scope>NUCLEOTIDE SEQUENCE</scope>
    <source>
        <strain evidence="3">KP219</strain>
    </source>
</reference>
<comment type="caution">
    <text evidence="3">The sequence shown here is derived from an EMBL/GenBank/DDBJ whole genome shotgun (WGS) entry which is preliminary data.</text>
</comment>
<dbReference type="AlphaFoldDB" id="A0AAW8ARK3"/>
<evidence type="ECO:0000256" key="1">
    <source>
        <dbReference type="SAM" id="Coils"/>
    </source>
</evidence>
<feature type="region of interest" description="Disordered" evidence="2">
    <location>
        <begin position="41"/>
        <end position="72"/>
    </location>
</feature>
<keyword evidence="1" id="KW-0175">Coiled coil</keyword>
<proteinExistence type="predicted"/>
<organism evidence="3 4">
    <name type="scientific">Klebsiella pneumoniae</name>
    <dbReference type="NCBI Taxonomy" id="573"/>
    <lineage>
        <taxon>Bacteria</taxon>
        <taxon>Pseudomonadati</taxon>
        <taxon>Pseudomonadota</taxon>
        <taxon>Gammaproteobacteria</taxon>
        <taxon>Enterobacterales</taxon>
        <taxon>Enterobacteriaceae</taxon>
        <taxon>Klebsiella/Raoultella group</taxon>
        <taxon>Klebsiella</taxon>
        <taxon>Klebsiella pneumoniae complex</taxon>
    </lineage>
</organism>
<name>A0AAW8ARK3_KLEPN</name>
<gene>
    <name evidence="3" type="ORF">Q6294_33320</name>
</gene>
<sequence>MIKAVDTHKKAENQHVAELQRERKILLSRLEEMESKAAGFRRSAEEAHMKSRTDPLTGLANRFAYDQQLANE</sequence>
<evidence type="ECO:0000256" key="2">
    <source>
        <dbReference type="SAM" id="MobiDB-lite"/>
    </source>
</evidence>